<protein>
    <recommendedName>
        <fullName evidence="4">Protein kinase</fullName>
    </recommendedName>
</protein>
<dbReference type="OrthoDB" id="336882at2759"/>
<feature type="non-terminal residue" evidence="2">
    <location>
        <position position="1"/>
    </location>
</feature>
<sequence length="1264" mass="148162">NNIADKNNEDINSINKEKFTNINNFYNSYIYYNNIKNCKNNVNSNIFSDKNICKSCSIIKNEKDIINCYENSPVNYFKVNSNNINNSVYNSINNINTCINHDYSYIINDSSVLPDDNLLFNKQFIIGNLIEAIKKINFLKNFGYESLYDILKEKYNKFLLEKDNIESNTLYNIIKHVIRYNYINDVINNPFTIYQNSIRNISSNKFAIKILNIDSCNIFKLKYKIHSLLSEGKQLKSINTEILNYLRKKNLSKGKLKNSNKSDKIIFDENFKCNNYGLKLNKSFNLSTNSFPLCYQKLYNERNIIENVIKNNSKDMNTNCNIDNPINNYQNNSKNNIIINRDSVINHNYNRSDNNIIGIKNINSKNANSGNSNINSINDSPSDDNNKPVYSNITGKFSNVINSSKFPFVCKQCLNIFYDKEIILLDKLNTNLDISIFNKDFEMNNKNIICSDNIKKDSKNIENFNYTNNKWNVKVDDNLAANKNIPEVNNKKKNKKDNNENLKKKKSSNENINIRKKVKNEKIKRKQKCNNNQEKKMKNNKDHDKSSNKKETKLIIKNIGKKKKRRLNVKKKKITKNNIKKNYKECMNEKENMQINYVSMNPHSCKFIPCKLPSYKTSPCNSMSYNPISCSCMSENYRSCNYLISNYISCNSFNFFINNLKNIKFNVCKSCEEEKEKCEEYITKELKKNYSNSIPKYLWSSIGVTKDNEDVLGVAMQMIEGCTLTYIIQKLKGTDNVNYGLFLLDICKKLVKHLMIICESIDNPIINWDTKPGNIMIEYEMINSKISCKNVTIIDIGDALPGRSFFFPTNPSYYEKIKINNVQKNFNNFLYYVICTKGYCSPECALLVFLLSSLNKSDQFRKTWYGCDSDIYHINKTKQLRIKYRWKKLLELCFIQAIVKKKEHLIHEKSSNQIYQKNSCVSTDNNISTHVAKNTDNKINCSQKNSICPYIFYTNTNNYKDDYHNMDCYQNHCNNLSNYKKNYDNDNMSKYKNSYNHMNDFKKISVNNMNSHKDDYNNILNENTNNFNDNCEFKGSFLKETNNIFNSNLIQDERLKKKQKNDDLNDVLKDYYLNKVCTHDIIDNGSKEHYSDSEEIKEYLYNKELEKKETENKLIDSEKKKKKKKEYENLKSPNIDTWIIKFTTKTTIFSVGLVLCQLFGGQNLLNIVNKNEVKVVDILCEWNCKNSTNIYSGEKNITIKDLLPTKGIFSNNIWKNKIKKIIKKCLQFIPSRRCTFEELYTDLKNFKKEFEEYYNLNDSSTITS</sequence>
<evidence type="ECO:0000313" key="2">
    <source>
        <dbReference type="EMBL" id="CRG99240.1"/>
    </source>
</evidence>
<dbReference type="InterPro" id="IPR011009">
    <property type="entry name" value="Kinase-like_dom_sf"/>
</dbReference>
<evidence type="ECO:0000256" key="1">
    <source>
        <dbReference type="SAM" id="MobiDB-lite"/>
    </source>
</evidence>
<evidence type="ECO:0008006" key="4">
    <source>
        <dbReference type="Google" id="ProtNLM"/>
    </source>
</evidence>
<accession>A0A1J1H3B0</accession>
<dbReference type="RefSeq" id="XP_028532247.1">
    <property type="nucleotide sequence ID" value="XM_028675683.1"/>
</dbReference>
<dbReference type="AlphaFoldDB" id="A0A1J1H3B0"/>
<dbReference type="Proteomes" id="UP000220158">
    <property type="component" value="Chromosome 7"/>
</dbReference>
<feature type="compositionally biased region" description="Basic and acidic residues" evidence="1">
    <location>
        <begin position="533"/>
        <end position="552"/>
    </location>
</feature>
<gene>
    <name evidence="2" type="ORF">PRELSG_0700500</name>
</gene>
<dbReference type="SUPFAM" id="SSF56112">
    <property type="entry name" value="Protein kinase-like (PK-like)"/>
    <property type="match status" value="2"/>
</dbReference>
<keyword evidence="3" id="KW-1185">Reference proteome</keyword>
<reference evidence="2 3" key="1">
    <citation type="submission" date="2015-04" db="EMBL/GenBank/DDBJ databases">
        <authorList>
            <consortium name="Pathogen Informatics"/>
        </authorList>
    </citation>
    <scope>NUCLEOTIDE SEQUENCE [LARGE SCALE GENOMIC DNA]</scope>
    <source>
        <strain evidence="2 3">SGS1</strain>
    </source>
</reference>
<organism evidence="2 3">
    <name type="scientific">Plasmodium relictum</name>
    <dbReference type="NCBI Taxonomy" id="85471"/>
    <lineage>
        <taxon>Eukaryota</taxon>
        <taxon>Sar</taxon>
        <taxon>Alveolata</taxon>
        <taxon>Apicomplexa</taxon>
        <taxon>Aconoidasida</taxon>
        <taxon>Haemosporida</taxon>
        <taxon>Plasmodiidae</taxon>
        <taxon>Plasmodium</taxon>
        <taxon>Plasmodium (Haemamoeba)</taxon>
    </lineage>
</organism>
<dbReference type="KEGG" id="prel:PRELSG_0700500"/>
<dbReference type="EMBL" id="LN835302">
    <property type="protein sequence ID" value="CRG99240.1"/>
    <property type="molecule type" value="Genomic_DNA"/>
</dbReference>
<dbReference type="Gene3D" id="1.10.510.10">
    <property type="entry name" value="Transferase(Phosphotransferase) domain 1"/>
    <property type="match status" value="1"/>
</dbReference>
<evidence type="ECO:0000313" key="3">
    <source>
        <dbReference type="Proteomes" id="UP000220158"/>
    </source>
</evidence>
<dbReference type="VEuPathDB" id="PlasmoDB:PRELSG_0700500"/>
<name>A0A1J1H3B0_PLARL</name>
<dbReference type="GeneID" id="39735341"/>
<feature type="compositionally biased region" description="Basic residues" evidence="1">
    <location>
        <begin position="514"/>
        <end position="528"/>
    </location>
</feature>
<proteinExistence type="predicted"/>
<feature type="region of interest" description="Disordered" evidence="1">
    <location>
        <begin position="486"/>
        <end position="552"/>
    </location>
</feature>